<protein>
    <recommendedName>
        <fullName evidence="4">Lipoprotein</fullName>
    </recommendedName>
</protein>
<evidence type="ECO:0000313" key="2">
    <source>
        <dbReference type="EMBL" id="MFC4607124.1"/>
    </source>
</evidence>
<evidence type="ECO:0000256" key="1">
    <source>
        <dbReference type="SAM" id="MobiDB-lite"/>
    </source>
</evidence>
<feature type="region of interest" description="Disordered" evidence="1">
    <location>
        <begin position="25"/>
        <end position="68"/>
    </location>
</feature>
<dbReference type="Proteomes" id="UP001595993">
    <property type="component" value="Unassembled WGS sequence"/>
</dbReference>
<proteinExistence type="predicted"/>
<reference evidence="3" key="1">
    <citation type="journal article" date="2019" name="Int. J. Syst. Evol. Microbiol.">
        <title>The Global Catalogue of Microorganisms (GCM) 10K type strain sequencing project: providing services to taxonomists for standard genome sequencing and annotation.</title>
        <authorList>
            <consortium name="The Broad Institute Genomics Platform"/>
            <consortium name="The Broad Institute Genome Sequencing Center for Infectious Disease"/>
            <person name="Wu L."/>
            <person name="Ma J."/>
        </authorList>
    </citation>
    <scope>NUCLEOTIDE SEQUENCE [LARGE SCALE GENOMIC DNA]</scope>
    <source>
        <strain evidence="3">CGMCC 4.7139</strain>
    </source>
</reference>
<organism evidence="2 3">
    <name type="scientific">Streptomyces maoxianensis</name>
    <dbReference type="NCBI Taxonomy" id="1459942"/>
    <lineage>
        <taxon>Bacteria</taxon>
        <taxon>Bacillati</taxon>
        <taxon>Actinomycetota</taxon>
        <taxon>Actinomycetes</taxon>
        <taxon>Kitasatosporales</taxon>
        <taxon>Streptomycetaceae</taxon>
        <taxon>Streptomyces</taxon>
    </lineage>
</organism>
<accession>A0ABV9G3D0</accession>
<sequence length="359" mass="37040">MSRHRRAAGTACVVAAALAVGGCGSDPRPSAAHTSAASEDVTGVQSAPAAAESDSAAEHAETTTGDDTSLEDYLAAAGVDDALVNQLGEIGDANNYGLGEGVETGIEDRRGLATVQVTTCRNVAVGYRTWEGIRYSDEADGATEDQAAAMADFLRTEFCPHVAPLKEAPLPEQTLGGPSEDDLGGRGLASPLTWWDGRYPRISWSKACAAQTGMPIGDPVAYRLAKDEVVCATVPPAASLKEHLISVDVVFSSPVGEDRAQEAALALLPSDASATEPTEGTNPDWSYMGGGCLNINFRTATMEGLMDGLGKDAEPWASALYYSDGATEDGAVGDYTGKVKQISLSTGADEPGSSGELTC</sequence>
<evidence type="ECO:0008006" key="4">
    <source>
        <dbReference type="Google" id="ProtNLM"/>
    </source>
</evidence>
<keyword evidence="3" id="KW-1185">Reference proteome</keyword>
<dbReference type="RefSeq" id="WP_381191890.1">
    <property type="nucleotide sequence ID" value="NZ_JBHSFE010000005.1"/>
</dbReference>
<comment type="caution">
    <text evidence="2">The sequence shown here is derived from an EMBL/GenBank/DDBJ whole genome shotgun (WGS) entry which is preliminary data.</text>
</comment>
<evidence type="ECO:0000313" key="3">
    <source>
        <dbReference type="Proteomes" id="UP001595993"/>
    </source>
</evidence>
<gene>
    <name evidence="2" type="ORF">ACFO9E_04715</name>
</gene>
<name>A0ABV9G3D0_9ACTN</name>
<dbReference type="PROSITE" id="PS51257">
    <property type="entry name" value="PROKAR_LIPOPROTEIN"/>
    <property type="match status" value="1"/>
</dbReference>
<dbReference type="EMBL" id="JBHSFE010000005">
    <property type="protein sequence ID" value="MFC4607124.1"/>
    <property type="molecule type" value="Genomic_DNA"/>
</dbReference>